<feature type="transmembrane region" description="Helical" evidence="19">
    <location>
        <begin position="1113"/>
        <end position="1135"/>
    </location>
</feature>
<dbReference type="GO" id="GO:0006892">
    <property type="term" value="P:post-Golgi vesicle-mediated transport"/>
    <property type="evidence" value="ECO:0007669"/>
    <property type="project" value="TreeGrafter"/>
</dbReference>
<feature type="domain" description="P-type ATPase N-terminal" evidence="22">
    <location>
        <begin position="246"/>
        <end position="312"/>
    </location>
</feature>
<feature type="binding site" evidence="17">
    <location>
        <position position="996"/>
    </location>
    <ligand>
        <name>ATP</name>
        <dbReference type="ChEBI" id="CHEBI:30616"/>
    </ligand>
</feature>
<dbReference type="SFLD" id="SFLDS00003">
    <property type="entry name" value="Haloacid_Dehalogenase"/>
    <property type="match status" value="1"/>
</dbReference>
<evidence type="ECO:0000256" key="14">
    <source>
        <dbReference type="ARBA" id="ARBA00049128"/>
    </source>
</evidence>
<comment type="catalytic activity">
    <reaction evidence="14">
        <text>a 1,2-diacyl-sn-glycero-3-phosphoethanolamine(out) + ATP + H2O = a 1,2-diacyl-sn-glycero-3-phosphoethanolamine(in) + ADP + phosphate + H(+)</text>
        <dbReference type="Rhea" id="RHEA:66132"/>
        <dbReference type="ChEBI" id="CHEBI:15377"/>
        <dbReference type="ChEBI" id="CHEBI:15378"/>
        <dbReference type="ChEBI" id="CHEBI:30616"/>
        <dbReference type="ChEBI" id="CHEBI:43474"/>
        <dbReference type="ChEBI" id="CHEBI:64612"/>
        <dbReference type="ChEBI" id="CHEBI:456216"/>
    </reaction>
    <physiologicalReaction direction="left-to-right" evidence="14">
        <dbReference type="Rhea" id="RHEA:66133"/>
    </physiologicalReaction>
</comment>
<dbReference type="InterPro" id="IPR023298">
    <property type="entry name" value="ATPase_P-typ_TM_dom_sf"/>
</dbReference>
<dbReference type="GO" id="GO:0140326">
    <property type="term" value="F:ATPase-coupled intramembrane lipid transporter activity"/>
    <property type="evidence" value="ECO:0007669"/>
    <property type="project" value="UniProtKB-EC"/>
</dbReference>
<dbReference type="Pfam" id="PF00122">
    <property type="entry name" value="E1-E2_ATPase"/>
    <property type="match status" value="1"/>
</dbReference>
<comment type="subcellular location">
    <subcellularLocation>
        <location evidence="2">Golgi apparatus</location>
        <location evidence="2">trans-Golgi network membrane</location>
        <topology evidence="2">Multi-pass membrane protein</topology>
    </subcellularLocation>
    <subcellularLocation>
        <location evidence="19">Membrane</location>
        <topology evidence="19">Multi-pass membrane protein</topology>
    </subcellularLocation>
</comment>
<comment type="cofactor">
    <cofactor evidence="1 18">
        <name>Mg(2+)</name>
        <dbReference type="ChEBI" id="CHEBI:18420"/>
    </cofactor>
</comment>
<feature type="binding site" evidence="17">
    <location>
        <position position="625"/>
    </location>
    <ligand>
        <name>ATP</name>
        <dbReference type="ChEBI" id="CHEBI:30616"/>
    </ligand>
</feature>
<dbReference type="InterPro" id="IPR032631">
    <property type="entry name" value="P-type_ATPase_N"/>
</dbReference>
<feature type="region of interest" description="Disordered" evidence="20">
    <location>
        <begin position="187"/>
        <end position="238"/>
    </location>
</feature>
<dbReference type="SFLD" id="SFLDF00027">
    <property type="entry name" value="p-type_atpase"/>
    <property type="match status" value="1"/>
</dbReference>
<dbReference type="EC" id="7.6.2.1" evidence="19"/>
<feature type="transmembrane region" description="Helical" evidence="19">
    <location>
        <begin position="1193"/>
        <end position="1214"/>
    </location>
</feature>
<feature type="compositionally biased region" description="Polar residues" evidence="20">
    <location>
        <begin position="101"/>
        <end position="113"/>
    </location>
</feature>
<feature type="domain" description="P-type ATPase A" evidence="21">
    <location>
        <begin position="341"/>
        <end position="408"/>
    </location>
</feature>
<gene>
    <name evidence="24" type="ORF">LTR36_001722</name>
</gene>
<feature type="binding site" evidence="18">
    <location>
        <position position="1016"/>
    </location>
    <ligand>
        <name>Mg(2+)</name>
        <dbReference type="ChEBI" id="CHEBI:18420"/>
    </ligand>
</feature>
<feature type="transmembrane region" description="Helical" evidence="19">
    <location>
        <begin position="1264"/>
        <end position="1283"/>
    </location>
</feature>
<feature type="binding site" evidence="17">
    <location>
        <position position="624"/>
    </location>
    <ligand>
        <name>ATP</name>
        <dbReference type="ChEBI" id="CHEBI:30616"/>
    </ligand>
</feature>
<dbReference type="GO" id="GO:0000287">
    <property type="term" value="F:magnesium ion binding"/>
    <property type="evidence" value="ECO:0007669"/>
    <property type="project" value="UniProtKB-UniRule"/>
</dbReference>
<dbReference type="SUPFAM" id="SSF81665">
    <property type="entry name" value="Calcium ATPase, transmembrane domain M"/>
    <property type="match status" value="1"/>
</dbReference>
<evidence type="ECO:0000256" key="18">
    <source>
        <dbReference type="PIRSR" id="PIRSR606539-3"/>
    </source>
</evidence>
<feature type="compositionally biased region" description="Polar residues" evidence="20">
    <location>
        <begin position="82"/>
        <end position="94"/>
    </location>
</feature>
<evidence type="ECO:0000256" key="10">
    <source>
        <dbReference type="ARBA" id="ARBA00022989"/>
    </source>
</evidence>
<feature type="binding site" evidence="18">
    <location>
        <position position="1020"/>
    </location>
    <ligand>
        <name>Mg(2+)</name>
        <dbReference type="ChEBI" id="CHEBI:18420"/>
    </ligand>
</feature>
<dbReference type="NCBIfam" id="TIGR01494">
    <property type="entry name" value="ATPase_P-type"/>
    <property type="match status" value="2"/>
</dbReference>
<dbReference type="InterPro" id="IPR059000">
    <property type="entry name" value="ATPase_P-type_domA"/>
</dbReference>
<evidence type="ECO:0000256" key="9">
    <source>
        <dbReference type="ARBA" id="ARBA00022967"/>
    </source>
</evidence>
<dbReference type="Pfam" id="PF16209">
    <property type="entry name" value="PhoLip_ATPase_N"/>
    <property type="match status" value="1"/>
</dbReference>
<evidence type="ECO:0000256" key="5">
    <source>
        <dbReference type="ARBA" id="ARBA00022723"/>
    </source>
</evidence>
<feature type="transmembrane region" description="Helical" evidence="19">
    <location>
        <begin position="1156"/>
        <end position="1173"/>
    </location>
</feature>
<comment type="catalytic activity">
    <reaction evidence="13 19">
        <text>ATP + H2O + phospholipidSide 1 = ADP + phosphate + phospholipidSide 2.</text>
        <dbReference type="EC" id="7.6.2.1"/>
    </reaction>
</comment>
<dbReference type="PANTHER" id="PTHR24092">
    <property type="entry name" value="PROBABLE PHOSPHOLIPID-TRANSPORTING ATPASE"/>
    <property type="match status" value="1"/>
</dbReference>
<evidence type="ECO:0000256" key="2">
    <source>
        <dbReference type="ARBA" id="ARBA00004166"/>
    </source>
</evidence>
<dbReference type="Gene3D" id="2.70.150.10">
    <property type="entry name" value="Calcium-transporting ATPase, cytoplasmic transduction domain A"/>
    <property type="match status" value="1"/>
</dbReference>
<evidence type="ECO:0000256" key="3">
    <source>
        <dbReference type="ARBA" id="ARBA00008109"/>
    </source>
</evidence>
<keyword evidence="11" id="KW-0333">Golgi apparatus</keyword>
<dbReference type="InterPro" id="IPR006539">
    <property type="entry name" value="P-type_ATPase_IV"/>
</dbReference>
<feature type="active site" description="4-aspartylphosphate intermediate" evidence="16">
    <location>
        <position position="623"/>
    </location>
</feature>
<dbReference type="InterPro" id="IPR032630">
    <property type="entry name" value="P_typ_ATPase_c"/>
</dbReference>
<evidence type="ECO:0000313" key="24">
    <source>
        <dbReference type="EMBL" id="KAK4546505.1"/>
    </source>
</evidence>
<evidence type="ECO:0000256" key="20">
    <source>
        <dbReference type="SAM" id="MobiDB-lite"/>
    </source>
</evidence>
<evidence type="ECO:0000313" key="25">
    <source>
        <dbReference type="Proteomes" id="UP001324427"/>
    </source>
</evidence>
<dbReference type="NCBIfam" id="TIGR01652">
    <property type="entry name" value="ATPase-Plipid"/>
    <property type="match status" value="1"/>
</dbReference>
<feature type="compositionally biased region" description="Polar residues" evidence="20">
    <location>
        <begin position="202"/>
        <end position="212"/>
    </location>
</feature>
<dbReference type="Gene3D" id="3.40.1110.10">
    <property type="entry name" value="Calcium-transporting ATPase, cytoplasmic domain N"/>
    <property type="match status" value="1"/>
</dbReference>
<evidence type="ECO:0000256" key="16">
    <source>
        <dbReference type="PIRSR" id="PIRSR606539-1"/>
    </source>
</evidence>
<keyword evidence="25" id="KW-1185">Reference proteome</keyword>
<feature type="binding site" evidence="17">
    <location>
        <position position="990"/>
    </location>
    <ligand>
        <name>ATP</name>
        <dbReference type="ChEBI" id="CHEBI:30616"/>
    </ligand>
</feature>
<keyword evidence="12 19" id="KW-0472">Membrane</keyword>
<dbReference type="GO" id="GO:0005886">
    <property type="term" value="C:plasma membrane"/>
    <property type="evidence" value="ECO:0007669"/>
    <property type="project" value="TreeGrafter"/>
</dbReference>
<feature type="binding site" evidence="17">
    <location>
        <position position="816"/>
    </location>
    <ligand>
        <name>ATP</name>
        <dbReference type="ChEBI" id="CHEBI:30616"/>
    </ligand>
</feature>
<sequence length="1369" mass="153023">MAGRPSYNQQTNSDDLLHMDEDEGPIYNDGQPPPVSDRDMLHQYDISDSDVPQPRISTTHDDFVGSSAQSTAGLPGGPGHAASSSVSGTLQPSTLGDAGRSYSQTSGLNNYQRYSDIDNDRYSDTASGYYAAGGGIDEDNVPGLPLHHGQSKHRSRNSIMSLGGGIVGKAKNMLGMAPGYSEMDLPLTETGEPLGRAGSGGTASVQDATTGHPQARKTPGSTFKFGLPSLPGRSKPDPSTLGPRIIQLNNPPANAVNKYVDNHVSTAKYNVVTFLPKFLLEQFSRVANVFFLFTAILQQIPNLSPTNKYTTIGPLGVVLLVSAGKEIIEDGRRKSQDRQLNRSPTKVLRGTKFEDVRWIDLKVGDIVRVESEESFPADLVLLASSEPEGLCYIETANLDGETNLKIKQAIPETSTFVSSAELARLGGRLRSEQPNSSLYTYEATLTMQAGGGEKELPLAPDQLLLRGATLRNTPWIHGVVVFTGHETKLMRNATATPIKRTNVEKRVNIQILMLGLVLVALSIISSIGDVVVRLSIGHKLWYLDIGELNVATRFFGDVFTYWILYSNLVPISLFVTVEIIKYYQAFLISSDLDMYYAETDTPANCRTSSLVEELGQVEYIFSDKTGTLTCNVMEFRQCSIGGVQYADDVPEDRRVLGDDESGVGIYDFKGLERHRLEGNDRERIEQFLTLLSTCHTVIPEKKAETPGVIKYQAASPDEGALVDGAVLLGYQFIARKPKVVTILVDGTKEESYELLAVCEFNSTRKRMSCIYRCPDGRIRCYCKGADTVILERLCVRDEVVEKTLLHLEEYAAEGLRTLCLAMREVPEAEYREWRQVYDTANTTVSGNRAEELDKAAELMEHDFTMLGATAIEDKLQDGVPDTIHTLQQAGIKVWVLTGDRQETAINIGMSCKLISEDMTLLMINEDNSEATRSNIQKKLDAIRSQHAGNVEMETLALVIDGKSLTFALERDMEKMFLDLAVMCKAVICCRVSPLQKALVVKLVKRHLKCILLAIGDGANDVSMIQAAHIGIGISGVEGLQAARSADVSIAQFRFLRKLLLVHGAWSYQRISKVILYFYYKNTALFITQFWYSFQNAFSGQVIYESWTMSFFNVIFTVMPPFVLGIFDQFVNARFLDRYPQLYQLSQKGVFFRTHNFWSWVANGFYHSLLLYFVSELIWWDDGYLSDGRVAGHWVWGTALYTAGLVTVLGKAALITNIWTKYTVIAIPGSLAIWFIFLPVYATVAPKLGFSQEYTNVLLKLFGDPNFWLMIVVLPALCLVRDFAWKYAKRMYYPQSYHHVQEIQKYNIQDYRPRMEQFQKAIRKVRQVQRMRKQRGYAFSQTDESQARVLQAYDTTRERGRYGEMASSRD</sequence>
<reference evidence="24 25" key="1">
    <citation type="submission" date="2021-11" db="EMBL/GenBank/DDBJ databases">
        <title>Black yeast isolated from Biological Soil Crust.</title>
        <authorList>
            <person name="Kurbessoian T."/>
        </authorList>
    </citation>
    <scope>NUCLEOTIDE SEQUENCE [LARGE SCALE GENOMIC DNA]</scope>
    <source>
        <strain evidence="24 25">CCFEE 5522</strain>
    </source>
</reference>
<dbReference type="GO" id="GO:0045332">
    <property type="term" value="P:phospholipid translocation"/>
    <property type="evidence" value="ECO:0007669"/>
    <property type="project" value="TreeGrafter"/>
</dbReference>
<dbReference type="GO" id="GO:0005802">
    <property type="term" value="C:trans-Golgi network"/>
    <property type="evidence" value="ECO:0007669"/>
    <property type="project" value="TreeGrafter"/>
</dbReference>
<keyword evidence="4 19" id="KW-0812">Transmembrane</keyword>
<keyword evidence="7 17" id="KW-0067">ATP-binding</keyword>
<dbReference type="CDD" id="cd02073">
    <property type="entry name" value="P-type_ATPase_APLT_Dnf-like"/>
    <property type="match status" value="1"/>
</dbReference>
<comment type="catalytic activity">
    <reaction evidence="15">
        <text>a 1,2-diacyl-sn-glycero-3-phospho-L-serine(out) + ATP + H2O = a 1,2-diacyl-sn-glycero-3-phospho-L-serine(in) + ADP + phosphate + H(+)</text>
        <dbReference type="Rhea" id="RHEA:38567"/>
        <dbReference type="ChEBI" id="CHEBI:15377"/>
        <dbReference type="ChEBI" id="CHEBI:15378"/>
        <dbReference type="ChEBI" id="CHEBI:30616"/>
        <dbReference type="ChEBI" id="CHEBI:43474"/>
        <dbReference type="ChEBI" id="CHEBI:57262"/>
        <dbReference type="ChEBI" id="CHEBI:456216"/>
    </reaction>
    <physiologicalReaction direction="left-to-right" evidence="15">
        <dbReference type="Rhea" id="RHEA:38568"/>
    </physiologicalReaction>
</comment>
<feature type="transmembrane region" description="Helical" evidence="19">
    <location>
        <begin position="1221"/>
        <end position="1244"/>
    </location>
</feature>
<feature type="binding site" evidence="17">
    <location>
        <position position="899"/>
    </location>
    <ligand>
        <name>ATP</name>
        <dbReference type="ChEBI" id="CHEBI:30616"/>
    </ligand>
</feature>
<dbReference type="GO" id="GO:0016887">
    <property type="term" value="F:ATP hydrolysis activity"/>
    <property type="evidence" value="ECO:0007669"/>
    <property type="project" value="InterPro"/>
</dbReference>
<feature type="binding site" evidence="17">
    <location>
        <position position="623"/>
    </location>
    <ligand>
        <name>ATP</name>
        <dbReference type="ChEBI" id="CHEBI:30616"/>
    </ligand>
</feature>
<evidence type="ECO:0000259" key="22">
    <source>
        <dbReference type="Pfam" id="PF16209"/>
    </source>
</evidence>
<evidence type="ECO:0000256" key="4">
    <source>
        <dbReference type="ARBA" id="ARBA00022692"/>
    </source>
</evidence>
<dbReference type="SFLD" id="SFLDG00002">
    <property type="entry name" value="C1.7:_P-type_atpase_like"/>
    <property type="match status" value="1"/>
</dbReference>
<dbReference type="InterPro" id="IPR008250">
    <property type="entry name" value="ATPase_P-typ_transduc_dom_A_sf"/>
</dbReference>
<evidence type="ECO:0000256" key="17">
    <source>
        <dbReference type="PIRSR" id="PIRSR606539-2"/>
    </source>
</evidence>
<dbReference type="FunFam" id="3.40.50.1000:FF:000010">
    <property type="entry name" value="Phospholipid-transporting ATPase"/>
    <property type="match status" value="1"/>
</dbReference>
<comment type="similarity">
    <text evidence="3 19">Belongs to the cation transport ATPase (P-type) (TC 3.A.3) family. Type IV subfamily.</text>
</comment>
<dbReference type="InterPro" id="IPR044492">
    <property type="entry name" value="P_typ_ATPase_HD_dom"/>
</dbReference>
<dbReference type="Gene3D" id="3.40.50.1000">
    <property type="entry name" value="HAD superfamily/HAD-like"/>
    <property type="match status" value="1"/>
</dbReference>
<proteinExistence type="inferred from homology"/>
<dbReference type="SUPFAM" id="SSF56784">
    <property type="entry name" value="HAD-like"/>
    <property type="match status" value="1"/>
</dbReference>
<feature type="binding site" evidence="17">
    <location>
        <position position="1020"/>
    </location>
    <ligand>
        <name>ATP</name>
        <dbReference type="ChEBI" id="CHEBI:30616"/>
    </ligand>
</feature>
<dbReference type="InterPro" id="IPR036412">
    <property type="entry name" value="HAD-like_sf"/>
</dbReference>
<evidence type="ECO:0000256" key="1">
    <source>
        <dbReference type="ARBA" id="ARBA00001946"/>
    </source>
</evidence>
<evidence type="ECO:0000256" key="8">
    <source>
        <dbReference type="ARBA" id="ARBA00022842"/>
    </source>
</evidence>
<feature type="binding site" evidence="17">
    <location>
        <position position="1019"/>
    </location>
    <ligand>
        <name>ATP</name>
        <dbReference type="ChEBI" id="CHEBI:30616"/>
    </ligand>
</feature>
<evidence type="ECO:0000256" key="19">
    <source>
        <dbReference type="RuleBase" id="RU362033"/>
    </source>
</evidence>
<feature type="compositionally biased region" description="Polar residues" evidence="20">
    <location>
        <begin position="1"/>
        <end position="14"/>
    </location>
</feature>
<feature type="binding site" evidence="17">
    <location>
        <position position="760"/>
    </location>
    <ligand>
        <name>ATP</name>
        <dbReference type="ChEBI" id="CHEBI:30616"/>
    </ligand>
</feature>
<dbReference type="FunFam" id="2.70.150.10:FF:000026">
    <property type="entry name" value="Phospholipid-transporting ATPase"/>
    <property type="match status" value="1"/>
</dbReference>
<dbReference type="InterPro" id="IPR023214">
    <property type="entry name" value="HAD_sf"/>
</dbReference>
<evidence type="ECO:0000256" key="6">
    <source>
        <dbReference type="ARBA" id="ARBA00022741"/>
    </source>
</evidence>
<evidence type="ECO:0000256" key="13">
    <source>
        <dbReference type="ARBA" id="ARBA00034036"/>
    </source>
</evidence>
<protein>
    <recommendedName>
        <fullName evidence="19">Phospholipid-transporting ATPase</fullName>
        <ecNumber evidence="19">7.6.2.1</ecNumber>
    </recommendedName>
</protein>
<feature type="binding site" evidence="17">
    <location>
        <position position="718"/>
    </location>
    <ligand>
        <name>ATP</name>
        <dbReference type="ChEBI" id="CHEBI:30616"/>
    </ligand>
</feature>
<dbReference type="InterPro" id="IPR001757">
    <property type="entry name" value="P_typ_ATPase"/>
</dbReference>
<dbReference type="SUPFAM" id="SSF81660">
    <property type="entry name" value="Metal cation-transporting ATPase, ATP-binding domain N"/>
    <property type="match status" value="1"/>
</dbReference>
<dbReference type="PROSITE" id="PS00154">
    <property type="entry name" value="ATPASE_E1_E2"/>
    <property type="match status" value="1"/>
</dbReference>
<dbReference type="InterPro" id="IPR023299">
    <property type="entry name" value="ATPase_P-typ_cyto_dom_N"/>
</dbReference>
<organism evidence="24 25">
    <name type="scientific">Oleoguttula mirabilis</name>
    <dbReference type="NCBI Taxonomy" id="1507867"/>
    <lineage>
        <taxon>Eukaryota</taxon>
        <taxon>Fungi</taxon>
        <taxon>Dikarya</taxon>
        <taxon>Ascomycota</taxon>
        <taxon>Pezizomycotina</taxon>
        <taxon>Dothideomycetes</taxon>
        <taxon>Dothideomycetidae</taxon>
        <taxon>Mycosphaerellales</taxon>
        <taxon>Teratosphaeriaceae</taxon>
        <taxon>Oleoguttula</taxon>
    </lineage>
</organism>
<evidence type="ECO:0000259" key="23">
    <source>
        <dbReference type="Pfam" id="PF16212"/>
    </source>
</evidence>
<evidence type="ECO:0000256" key="15">
    <source>
        <dbReference type="ARBA" id="ARBA00051303"/>
    </source>
</evidence>
<evidence type="ECO:0000259" key="21">
    <source>
        <dbReference type="Pfam" id="PF00122"/>
    </source>
</evidence>
<evidence type="ECO:0000256" key="11">
    <source>
        <dbReference type="ARBA" id="ARBA00023034"/>
    </source>
</evidence>
<evidence type="ECO:0000256" key="7">
    <source>
        <dbReference type="ARBA" id="ARBA00022840"/>
    </source>
</evidence>
<keyword evidence="9 19" id="KW-1278">Translocase</keyword>
<feature type="binding site" evidence="18">
    <location>
        <position position="623"/>
    </location>
    <ligand>
        <name>Mg(2+)</name>
        <dbReference type="ChEBI" id="CHEBI:18420"/>
    </ligand>
</feature>
<dbReference type="InterPro" id="IPR018303">
    <property type="entry name" value="ATPase_P-typ_P_site"/>
</dbReference>
<feature type="binding site" evidence="17">
    <location>
        <position position="898"/>
    </location>
    <ligand>
        <name>ATP</name>
        <dbReference type="ChEBI" id="CHEBI:30616"/>
    </ligand>
</feature>
<keyword evidence="8 18" id="KW-0460">Magnesium</keyword>
<feature type="domain" description="P-type ATPase C-terminal" evidence="23">
    <location>
        <begin position="1042"/>
        <end position="1294"/>
    </location>
</feature>
<feature type="binding site" evidence="18">
    <location>
        <position position="625"/>
    </location>
    <ligand>
        <name>Mg(2+)</name>
        <dbReference type="ChEBI" id="CHEBI:18420"/>
    </ligand>
</feature>
<keyword evidence="5 18" id="KW-0479">Metal-binding</keyword>
<comment type="caution">
    <text evidence="24">The sequence shown here is derived from an EMBL/GenBank/DDBJ whole genome shotgun (WGS) entry which is preliminary data.</text>
</comment>
<dbReference type="PANTHER" id="PTHR24092:SF150">
    <property type="entry name" value="PHOSPHOLIPID-TRANSPORTING ATPASE"/>
    <property type="match status" value="1"/>
</dbReference>
<accession>A0AAV9JMD0</accession>
<dbReference type="GO" id="GO:0005524">
    <property type="term" value="F:ATP binding"/>
    <property type="evidence" value="ECO:0007669"/>
    <property type="project" value="UniProtKB-UniRule"/>
</dbReference>
<feature type="binding site" evidence="17">
    <location>
        <position position="897"/>
    </location>
    <ligand>
        <name>ATP</name>
        <dbReference type="ChEBI" id="CHEBI:30616"/>
    </ligand>
</feature>
<feature type="transmembrane region" description="Helical" evidence="19">
    <location>
        <begin position="511"/>
        <end position="532"/>
    </location>
</feature>
<keyword evidence="6 17" id="KW-0547">Nucleotide-binding</keyword>
<feature type="binding site" evidence="17">
    <location>
        <position position="783"/>
    </location>
    <ligand>
        <name>ATP</name>
        <dbReference type="ChEBI" id="CHEBI:30616"/>
    </ligand>
</feature>
<dbReference type="EMBL" id="JAVFHQ010000014">
    <property type="protein sequence ID" value="KAK4546505.1"/>
    <property type="molecule type" value="Genomic_DNA"/>
</dbReference>
<feature type="region of interest" description="Disordered" evidence="20">
    <location>
        <begin position="1"/>
        <end position="119"/>
    </location>
</feature>
<dbReference type="PRINTS" id="PR00119">
    <property type="entry name" value="CATATPASE"/>
</dbReference>
<name>A0AAV9JMD0_9PEZI</name>
<dbReference type="SUPFAM" id="SSF81653">
    <property type="entry name" value="Calcium ATPase, transduction domain A"/>
    <property type="match status" value="1"/>
</dbReference>
<dbReference type="Pfam" id="PF13246">
    <property type="entry name" value="Cation_ATPase"/>
    <property type="match status" value="1"/>
</dbReference>
<dbReference type="GO" id="GO:0032456">
    <property type="term" value="P:endocytic recycling"/>
    <property type="evidence" value="ECO:0007669"/>
    <property type="project" value="TreeGrafter"/>
</dbReference>
<evidence type="ECO:0000256" key="12">
    <source>
        <dbReference type="ARBA" id="ARBA00023136"/>
    </source>
</evidence>
<dbReference type="Proteomes" id="UP001324427">
    <property type="component" value="Unassembled WGS sequence"/>
</dbReference>
<dbReference type="Pfam" id="PF16212">
    <property type="entry name" value="PhoLip_ATPase_C"/>
    <property type="match status" value="1"/>
</dbReference>
<keyword evidence="10 19" id="KW-1133">Transmembrane helix</keyword>